<dbReference type="GO" id="GO:0015031">
    <property type="term" value="P:protein transport"/>
    <property type="evidence" value="ECO:0007669"/>
    <property type="project" value="UniProtKB-KW"/>
</dbReference>
<evidence type="ECO:0000256" key="12">
    <source>
        <dbReference type="PIRSR" id="PIRSR606689-2"/>
    </source>
</evidence>
<dbReference type="GO" id="GO:0046872">
    <property type="term" value="F:metal ion binding"/>
    <property type="evidence" value="ECO:0007669"/>
    <property type="project" value="UniProtKB-KW"/>
</dbReference>
<dbReference type="SMART" id="SM00177">
    <property type="entry name" value="ARF"/>
    <property type="match status" value="1"/>
</dbReference>
<dbReference type="Pfam" id="PF00025">
    <property type="entry name" value="Arf"/>
    <property type="match status" value="1"/>
</dbReference>
<evidence type="ECO:0000256" key="4">
    <source>
        <dbReference type="ARBA" id="ARBA00022707"/>
    </source>
</evidence>
<dbReference type="GO" id="GO:0003924">
    <property type="term" value="F:GTPase activity"/>
    <property type="evidence" value="ECO:0007669"/>
    <property type="project" value="InterPro"/>
</dbReference>
<proteinExistence type="inferred from homology"/>
<keyword evidence="12" id="KW-0479">Metal-binding</keyword>
<comment type="subcellular location">
    <subcellularLocation>
        <location evidence="1">Golgi apparatus</location>
    </subcellularLocation>
</comment>
<dbReference type="AlphaFoldDB" id="A0A7S3G226"/>
<comment type="similarity">
    <text evidence="2 13">Belongs to the small GTPase superfamily. Arf family.</text>
</comment>
<keyword evidence="6" id="KW-0931">ER-Golgi transport</keyword>
<feature type="binding site" evidence="12">
    <location>
        <position position="32"/>
    </location>
    <ligand>
        <name>Mg(2+)</name>
        <dbReference type="ChEBI" id="CHEBI:18420"/>
    </ligand>
</feature>
<feature type="binding site" evidence="11">
    <location>
        <position position="71"/>
    </location>
    <ligand>
        <name>GTP</name>
        <dbReference type="ChEBI" id="CHEBI:37565"/>
    </ligand>
</feature>
<evidence type="ECO:0008006" key="15">
    <source>
        <dbReference type="Google" id="ProtNLM"/>
    </source>
</evidence>
<dbReference type="InterPro" id="IPR027417">
    <property type="entry name" value="P-loop_NTPase"/>
</dbReference>
<evidence type="ECO:0000313" key="14">
    <source>
        <dbReference type="EMBL" id="CAE0244513.1"/>
    </source>
</evidence>
<evidence type="ECO:0000256" key="11">
    <source>
        <dbReference type="PIRSR" id="PIRSR606689-1"/>
    </source>
</evidence>
<dbReference type="GO" id="GO:0016192">
    <property type="term" value="P:vesicle-mediated transport"/>
    <property type="evidence" value="ECO:0007669"/>
    <property type="project" value="UniProtKB-KW"/>
</dbReference>
<feature type="binding site" evidence="11">
    <location>
        <begin position="130"/>
        <end position="133"/>
    </location>
    <ligand>
        <name>GTP</name>
        <dbReference type="ChEBI" id="CHEBI:37565"/>
    </ligand>
</feature>
<dbReference type="PRINTS" id="PR00328">
    <property type="entry name" value="SAR1GTPBP"/>
</dbReference>
<keyword evidence="3" id="KW-0813">Transport</keyword>
<dbReference type="EMBL" id="HBIB01010458">
    <property type="protein sequence ID" value="CAE0244513.1"/>
    <property type="molecule type" value="Transcribed_RNA"/>
</dbReference>
<evidence type="ECO:0000256" key="8">
    <source>
        <dbReference type="ARBA" id="ARBA00023034"/>
    </source>
</evidence>
<dbReference type="InterPro" id="IPR024156">
    <property type="entry name" value="Small_GTPase_ARF"/>
</dbReference>
<keyword evidence="8" id="KW-0333">Golgi apparatus</keyword>
<feature type="binding site" evidence="11">
    <location>
        <begin position="25"/>
        <end position="32"/>
    </location>
    <ligand>
        <name>GTP</name>
        <dbReference type="ChEBI" id="CHEBI:37565"/>
    </ligand>
</feature>
<keyword evidence="7" id="KW-0653">Protein transport</keyword>
<dbReference type="NCBIfam" id="TIGR00231">
    <property type="entry name" value="small_GTP"/>
    <property type="match status" value="1"/>
</dbReference>
<keyword evidence="5 11" id="KW-0547">Nucleotide-binding</keyword>
<evidence type="ECO:0000256" key="5">
    <source>
        <dbReference type="ARBA" id="ARBA00022741"/>
    </source>
</evidence>
<evidence type="ECO:0000256" key="13">
    <source>
        <dbReference type="RuleBase" id="RU003925"/>
    </source>
</evidence>
<feature type="binding site" evidence="12">
    <location>
        <position position="49"/>
    </location>
    <ligand>
        <name>Mg(2+)</name>
        <dbReference type="ChEBI" id="CHEBI:18420"/>
    </ligand>
</feature>
<keyword evidence="4" id="KW-0519">Myristate</keyword>
<evidence type="ECO:0000256" key="9">
    <source>
        <dbReference type="ARBA" id="ARBA00023134"/>
    </source>
</evidence>
<evidence type="ECO:0000256" key="3">
    <source>
        <dbReference type="ARBA" id="ARBA00022448"/>
    </source>
</evidence>
<dbReference type="GO" id="GO:0005794">
    <property type="term" value="C:Golgi apparatus"/>
    <property type="evidence" value="ECO:0007669"/>
    <property type="project" value="UniProtKB-SubCell"/>
</dbReference>
<evidence type="ECO:0000256" key="2">
    <source>
        <dbReference type="ARBA" id="ARBA00010290"/>
    </source>
</evidence>
<evidence type="ECO:0000256" key="10">
    <source>
        <dbReference type="ARBA" id="ARBA00023288"/>
    </source>
</evidence>
<dbReference type="FunFam" id="3.40.50.300:FF:003500">
    <property type="entry name" value="ADP-ribosylation factor 1"/>
    <property type="match status" value="1"/>
</dbReference>
<protein>
    <recommendedName>
        <fullName evidence="15">ADP-ribosylation factor</fullName>
    </recommendedName>
</protein>
<name>A0A7S3G226_9EUKA</name>
<dbReference type="SMART" id="SM00178">
    <property type="entry name" value="SAR"/>
    <property type="match status" value="1"/>
</dbReference>
<dbReference type="GO" id="GO:0005525">
    <property type="term" value="F:GTP binding"/>
    <property type="evidence" value="ECO:0007669"/>
    <property type="project" value="UniProtKB-KW"/>
</dbReference>
<keyword evidence="9 11" id="KW-0342">GTP-binding</keyword>
<accession>A0A7S3G226</accession>
<keyword evidence="10" id="KW-0449">Lipoprotein</keyword>
<dbReference type="InterPro" id="IPR006689">
    <property type="entry name" value="Small_GTPase_ARF/SAR"/>
</dbReference>
<dbReference type="Gene3D" id="3.40.50.300">
    <property type="entry name" value="P-loop containing nucleotide triphosphate hydrolases"/>
    <property type="match status" value="1"/>
</dbReference>
<dbReference type="InterPro" id="IPR005225">
    <property type="entry name" value="Small_GTP-bd"/>
</dbReference>
<organism evidence="14">
    <name type="scientific">Palpitomonas bilix</name>
    <dbReference type="NCBI Taxonomy" id="652834"/>
    <lineage>
        <taxon>Eukaryota</taxon>
        <taxon>Eukaryota incertae sedis</taxon>
    </lineage>
</organism>
<keyword evidence="12" id="KW-0460">Magnesium</keyword>
<gene>
    <name evidence="14" type="ORF">PBIL07802_LOCUS6688</name>
</gene>
<dbReference type="PANTHER" id="PTHR11711">
    <property type="entry name" value="ADP RIBOSYLATION FACTOR-RELATED"/>
    <property type="match status" value="1"/>
</dbReference>
<evidence type="ECO:0000256" key="6">
    <source>
        <dbReference type="ARBA" id="ARBA00022892"/>
    </source>
</evidence>
<evidence type="ECO:0000256" key="7">
    <source>
        <dbReference type="ARBA" id="ARBA00022927"/>
    </source>
</evidence>
<dbReference type="PROSITE" id="PS51417">
    <property type="entry name" value="ARF"/>
    <property type="match status" value="1"/>
</dbReference>
<sequence>MGGTLAKYFRKLVGTRREVHMMMVGLDAAGKTTILYKLKLNEKITTLPTIGFNVEKVVHNNLAFTIWDVGGDQKVRPVWYQYHATHGNNDGIMFVVDSADRERVGIAKKELHDMLKEDYFRDSILLVLANKQEIPQAMTADEVSEKLDLHLLDDTRQWMVQAASGVSGEGLHEGLDWVSDQLSIKKRRRSNNKRK</sequence>
<dbReference type="SUPFAM" id="SSF52540">
    <property type="entry name" value="P-loop containing nucleoside triphosphate hydrolases"/>
    <property type="match status" value="1"/>
</dbReference>
<evidence type="ECO:0000256" key="1">
    <source>
        <dbReference type="ARBA" id="ARBA00004555"/>
    </source>
</evidence>
<reference evidence="14" key="1">
    <citation type="submission" date="2021-01" db="EMBL/GenBank/DDBJ databases">
        <authorList>
            <person name="Corre E."/>
            <person name="Pelletier E."/>
            <person name="Niang G."/>
            <person name="Scheremetjew M."/>
            <person name="Finn R."/>
            <person name="Kale V."/>
            <person name="Holt S."/>
            <person name="Cochrane G."/>
            <person name="Meng A."/>
            <person name="Brown T."/>
            <person name="Cohen L."/>
        </authorList>
    </citation>
    <scope>NUCLEOTIDE SEQUENCE</scope>
    <source>
        <strain evidence="14">NIES-2562</strain>
    </source>
</reference>